<dbReference type="Proteomes" id="UP000663852">
    <property type="component" value="Unassembled WGS sequence"/>
</dbReference>
<evidence type="ECO:0000313" key="3">
    <source>
        <dbReference type="Proteomes" id="UP000663852"/>
    </source>
</evidence>
<gene>
    <name evidence="2" type="ORF">EDS130_LOCUS46454</name>
</gene>
<name>A0A815XJD7_ADIRI</name>
<organism evidence="2 3">
    <name type="scientific">Adineta ricciae</name>
    <name type="common">Rotifer</name>
    <dbReference type="NCBI Taxonomy" id="249248"/>
    <lineage>
        <taxon>Eukaryota</taxon>
        <taxon>Metazoa</taxon>
        <taxon>Spiralia</taxon>
        <taxon>Gnathifera</taxon>
        <taxon>Rotifera</taxon>
        <taxon>Eurotatoria</taxon>
        <taxon>Bdelloidea</taxon>
        <taxon>Adinetida</taxon>
        <taxon>Adinetidae</taxon>
        <taxon>Adineta</taxon>
    </lineage>
</organism>
<dbReference type="EMBL" id="CAJNOJ010002259">
    <property type="protein sequence ID" value="CAF1558617.1"/>
    <property type="molecule type" value="Genomic_DNA"/>
</dbReference>
<proteinExistence type="predicted"/>
<feature type="coiled-coil region" evidence="1">
    <location>
        <begin position="8"/>
        <end position="45"/>
    </location>
</feature>
<feature type="non-terminal residue" evidence="2">
    <location>
        <position position="188"/>
    </location>
</feature>
<dbReference type="OrthoDB" id="10064612at2759"/>
<evidence type="ECO:0000313" key="2">
    <source>
        <dbReference type="EMBL" id="CAF1558617.1"/>
    </source>
</evidence>
<protein>
    <submittedName>
        <fullName evidence="2">Uncharacterized protein</fullName>
    </submittedName>
</protein>
<keyword evidence="1" id="KW-0175">Coiled coil</keyword>
<comment type="caution">
    <text evidence="2">The sequence shown here is derived from an EMBL/GenBank/DDBJ whole genome shotgun (WGS) entry which is preliminary data.</text>
</comment>
<sequence>MTLDQHRLDFLANNIKQYEAELDGLKSLKADLNAQRNEKQKEHERFVQSMRVPTINEIRAIDWSTEVDNRRIESGIFELKAEDNQLNVRKGTLQRLIQIISSKNNNLAKAAQDNEQEFIKLQNEIQSLENKLESMDVIIQSAENNIEAERDNQAELERRQQTETMELIFDHDELLSAELTEYQLRKQI</sequence>
<evidence type="ECO:0000256" key="1">
    <source>
        <dbReference type="SAM" id="Coils"/>
    </source>
</evidence>
<reference evidence="2" key="1">
    <citation type="submission" date="2021-02" db="EMBL/GenBank/DDBJ databases">
        <authorList>
            <person name="Nowell W R."/>
        </authorList>
    </citation>
    <scope>NUCLEOTIDE SEQUENCE</scope>
</reference>
<accession>A0A815XJD7</accession>
<feature type="coiled-coil region" evidence="1">
    <location>
        <begin position="104"/>
        <end position="159"/>
    </location>
</feature>
<dbReference type="AlphaFoldDB" id="A0A815XJD7"/>